<dbReference type="OrthoDB" id="2160613at2759"/>
<dbReference type="FunCoup" id="A0A6P8ZTD7">
    <property type="interactions" value="1939"/>
</dbReference>
<dbReference type="InterPro" id="IPR045081">
    <property type="entry name" value="AN32"/>
</dbReference>
<keyword evidence="1" id="KW-0433">Leucine-rich repeat</keyword>
<evidence type="ECO:0000256" key="5">
    <source>
        <dbReference type="ARBA" id="ARBA00067860"/>
    </source>
</evidence>
<dbReference type="PANTHER" id="PTHR11375:SF0">
    <property type="entry name" value="ACIDIC LEUCINE-RICH NUCLEAR PHOSPHOPROTEIN 32 FAMILY MEMBER A"/>
    <property type="match status" value="1"/>
</dbReference>
<dbReference type="RefSeq" id="XP_034248286.1">
    <property type="nucleotide sequence ID" value="XM_034392395.1"/>
</dbReference>
<evidence type="ECO:0000256" key="4">
    <source>
        <dbReference type="ARBA" id="ARBA00056686"/>
    </source>
</evidence>
<feature type="compositionally biased region" description="Acidic residues" evidence="6">
    <location>
        <begin position="202"/>
        <end position="255"/>
    </location>
</feature>
<dbReference type="AlphaFoldDB" id="A0A6P8ZTD7"/>
<feature type="compositionally biased region" description="Acidic residues" evidence="6">
    <location>
        <begin position="146"/>
        <end position="193"/>
    </location>
</feature>
<evidence type="ECO:0000256" key="6">
    <source>
        <dbReference type="SAM" id="MobiDB-lite"/>
    </source>
</evidence>
<dbReference type="SUPFAM" id="SSF52058">
    <property type="entry name" value="L domain-like"/>
    <property type="match status" value="1"/>
</dbReference>
<dbReference type="FunFam" id="3.80.10.10:FF:000003">
    <property type="entry name" value="Acidic leucine-rich nuclear phosphoprotein 32 family member A"/>
    <property type="match status" value="1"/>
</dbReference>
<protein>
    <recommendedName>
        <fullName evidence="5">Acidic leucine-rich nuclear phosphoprotein 32 family member A</fullName>
    </recommendedName>
</protein>
<dbReference type="PANTHER" id="PTHR11375">
    <property type="entry name" value="ACIDIC LEUCINE-RICH NUCLEAR PHOSPHOPROTEIN 32"/>
    <property type="match status" value="1"/>
</dbReference>
<keyword evidence="2" id="KW-0677">Repeat</keyword>
<dbReference type="PROSITE" id="PS51450">
    <property type="entry name" value="LRR"/>
    <property type="match status" value="2"/>
</dbReference>
<accession>A0A6P8ZTD7</accession>
<dbReference type="InterPro" id="IPR032675">
    <property type="entry name" value="LRR_dom_sf"/>
</dbReference>
<sequence>MEKRVQLEMRTMKPDQIEELILDNCRSTTIVGLTDDFVNLETLSLINVGLTSLKGFPKLPNLKKLELSDNRISGGLNLLHTSPKLSHLNLSGNKIASLEALEPLKEFKNLKSLDLFNNEATTISNYRELIFDLIPSLKFLDGFDAEDREAEDSENEDEEVNGNEDDSEEGEDEDDEGLEDEEEEDIEDDDDVGLDAVYKENLDEESDGDDYEGEAGEEEDDDVLDEEEEDGEDGAEDGAEAEGAEDEEEAAAEEESQTRGKKRKHEGEEVN</sequence>
<name>A0A6P8ZTD7_THRPL</name>
<keyword evidence="7" id="KW-1185">Reference proteome</keyword>
<gene>
    <name evidence="8" type="primary">LOC117649524</name>
</gene>
<dbReference type="Pfam" id="PF14580">
    <property type="entry name" value="LRR_9"/>
    <property type="match status" value="1"/>
</dbReference>
<comment type="similarity">
    <text evidence="3">Belongs to the ANP32 family.</text>
</comment>
<dbReference type="Gene3D" id="3.80.10.10">
    <property type="entry name" value="Ribonuclease Inhibitor"/>
    <property type="match status" value="1"/>
</dbReference>
<dbReference type="GeneID" id="117649524"/>
<dbReference type="Proteomes" id="UP000515158">
    <property type="component" value="Unplaced"/>
</dbReference>
<dbReference type="InParanoid" id="A0A6P8ZTD7"/>
<dbReference type="GO" id="GO:0042393">
    <property type="term" value="F:histone binding"/>
    <property type="evidence" value="ECO:0007669"/>
    <property type="project" value="TreeGrafter"/>
</dbReference>
<evidence type="ECO:0000256" key="3">
    <source>
        <dbReference type="ARBA" id="ARBA00025777"/>
    </source>
</evidence>
<proteinExistence type="inferred from homology"/>
<dbReference type="CTD" id="37043"/>
<dbReference type="KEGG" id="tpal:117649524"/>
<feature type="region of interest" description="Disordered" evidence="6">
    <location>
        <begin position="146"/>
        <end position="271"/>
    </location>
</feature>
<comment type="function">
    <text evidence="4">Implicated in a number of cellular processes, including proliferation, differentiation, caspase-dependent and caspase-independent apoptosis, suppression of transformation (tumor suppressor), inhibition of protein phosphatase 2A, regulation of mRNA trafficking and stability, and inhibition of acetyltransferases as part of the INHAT (inhibitor of histone acetyltransferases) complex.</text>
</comment>
<dbReference type="GO" id="GO:0005634">
    <property type="term" value="C:nucleus"/>
    <property type="evidence" value="ECO:0007669"/>
    <property type="project" value="TreeGrafter"/>
</dbReference>
<evidence type="ECO:0000313" key="8">
    <source>
        <dbReference type="RefSeq" id="XP_034248286.1"/>
    </source>
</evidence>
<organism evidence="8">
    <name type="scientific">Thrips palmi</name>
    <name type="common">Melon thrips</name>
    <dbReference type="NCBI Taxonomy" id="161013"/>
    <lineage>
        <taxon>Eukaryota</taxon>
        <taxon>Metazoa</taxon>
        <taxon>Ecdysozoa</taxon>
        <taxon>Arthropoda</taxon>
        <taxon>Hexapoda</taxon>
        <taxon>Insecta</taxon>
        <taxon>Pterygota</taxon>
        <taxon>Neoptera</taxon>
        <taxon>Paraneoptera</taxon>
        <taxon>Thysanoptera</taxon>
        <taxon>Terebrantia</taxon>
        <taxon>Thripoidea</taxon>
        <taxon>Thripidae</taxon>
        <taxon>Thrips</taxon>
    </lineage>
</organism>
<evidence type="ECO:0000256" key="2">
    <source>
        <dbReference type="ARBA" id="ARBA00022737"/>
    </source>
</evidence>
<evidence type="ECO:0000313" key="7">
    <source>
        <dbReference type="Proteomes" id="UP000515158"/>
    </source>
</evidence>
<reference evidence="8" key="1">
    <citation type="submission" date="2025-08" db="UniProtKB">
        <authorList>
            <consortium name="RefSeq"/>
        </authorList>
    </citation>
    <scope>IDENTIFICATION</scope>
    <source>
        <tissue evidence="8">Total insect</tissue>
    </source>
</reference>
<evidence type="ECO:0000256" key="1">
    <source>
        <dbReference type="ARBA" id="ARBA00022614"/>
    </source>
</evidence>
<dbReference type="InterPro" id="IPR001611">
    <property type="entry name" value="Leu-rich_rpt"/>
</dbReference>